<dbReference type="Proteomes" id="UP000256964">
    <property type="component" value="Unassembled WGS sequence"/>
</dbReference>
<reference evidence="1 2" key="1">
    <citation type="journal article" date="2018" name="Biotechnol. Biofuels">
        <title>Integrative visual omics of the white-rot fungus Polyporus brumalis exposes the biotechnological potential of its oxidative enzymes for delignifying raw plant biomass.</title>
        <authorList>
            <person name="Miyauchi S."/>
            <person name="Rancon A."/>
            <person name="Drula E."/>
            <person name="Hage H."/>
            <person name="Chaduli D."/>
            <person name="Favel A."/>
            <person name="Grisel S."/>
            <person name="Henrissat B."/>
            <person name="Herpoel-Gimbert I."/>
            <person name="Ruiz-Duenas F.J."/>
            <person name="Chevret D."/>
            <person name="Hainaut M."/>
            <person name="Lin J."/>
            <person name="Wang M."/>
            <person name="Pangilinan J."/>
            <person name="Lipzen A."/>
            <person name="Lesage-Meessen L."/>
            <person name="Navarro D."/>
            <person name="Riley R."/>
            <person name="Grigoriev I.V."/>
            <person name="Zhou S."/>
            <person name="Raouche S."/>
            <person name="Rosso M.N."/>
        </authorList>
    </citation>
    <scope>NUCLEOTIDE SEQUENCE [LARGE SCALE GENOMIC DNA]</scope>
    <source>
        <strain evidence="1 2">BRFM 1820</strain>
    </source>
</reference>
<gene>
    <name evidence="1" type="ORF">OH76DRAFT_280428</name>
</gene>
<dbReference type="EMBL" id="KZ857530">
    <property type="protein sequence ID" value="RDX40941.1"/>
    <property type="molecule type" value="Genomic_DNA"/>
</dbReference>
<organism evidence="1 2">
    <name type="scientific">Lentinus brumalis</name>
    <dbReference type="NCBI Taxonomy" id="2498619"/>
    <lineage>
        <taxon>Eukaryota</taxon>
        <taxon>Fungi</taxon>
        <taxon>Dikarya</taxon>
        <taxon>Basidiomycota</taxon>
        <taxon>Agaricomycotina</taxon>
        <taxon>Agaricomycetes</taxon>
        <taxon>Polyporales</taxon>
        <taxon>Polyporaceae</taxon>
        <taxon>Lentinus</taxon>
    </lineage>
</organism>
<accession>A0A371CKY7</accession>
<proteinExistence type="predicted"/>
<name>A0A371CKY7_9APHY</name>
<keyword evidence="2" id="KW-1185">Reference proteome</keyword>
<evidence type="ECO:0000313" key="2">
    <source>
        <dbReference type="Proteomes" id="UP000256964"/>
    </source>
</evidence>
<protein>
    <submittedName>
        <fullName evidence="1">Uncharacterized protein</fullName>
    </submittedName>
</protein>
<evidence type="ECO:0000313" key="1">
    <source>
        <dbReference type="EMBL" id="RDX40941.1"/>
    </source>
</evidence>
<sequence>MCSHPPTGGLSISSTRVRISSPSALSARSRRIEGARQMPSRAAISTGALGLGSVLVTTHDSRPTPSSCPLHVEIGRFTNHVLVPLGLPCKLASRTPCLLGFTEASALQLPQAPATVGHDYQASQRT</sequence>
<dbReference type="AlphaFoldDB" id="A0A371CKY7"/>